<reference evidence="2 3" key="1">
    <citation type="submission" date="2016-06" db="EMBL/GenBank/DDBJ databases">
        <authorList>
            <person name="Kjaerup R.B."/>
            <person name="Dalgaard T.S."/>
            <person name="Juul-Madsen H.R."/>
        </authorList>
    </citation>
    <scope>NUCLEOTIDE SEQUENCE [LARGE SCALE GENOMIC DNA]</scope>
    <source>
        <strain evidence="2">3</strain>
    </source>
</reference>
<dbReference type="Proteomes" id="UP000199169">
    <property type="component" value="Unassembled WGS sequence"/>
</dbReference>
<accession>A0A1A8XHQ5</accession>
<evidence type="ECO:0000259" key="1">
    <source>
        <dbReference type="PROSITE" id="PS50075"/>
    </source>
</evidence>
<dbReference type="Gene3D" id="1.10.1200.10">
    <property type="entry name" value="ACP-like"/>
    <property type="match status" value="1"/>
</dbReference>
<dbReference type="PROSITE" id="PS50075">
    <property type="entry name" value="CARRIER"/>
    <property type="match status" value="1"/>
</dbReference>
<proteinExistence type="predicted"/>
<protein>
    <recommendedName>
        <fullName evidence="1">Carrier domain-containing protein</fullName>
    </recommendedName>
</protein>
<evidence type="ECO:0000313" key="3">
    <source>
        <dbReference type="Proteomes" id="UP000199169"/>
    </source>
</evidence>
<name>A0A1A8XHQ5_9PROT</name>
<keyword evidence="3" id="KW-1185">Reference proteome</keyword>
<feature type="domain" description="Carrier" evidence="1">
    <location>
        <begin position="9"/>
        <end position="93"/>
    </location>
</feature>
<dbReference type="InterPro" id="IPR009081">
    <property type="entry name" value="PP-bd_ACP"/>
</dbReference>
<dbReference type="InterPro" id="IPR036736">
    <property type="entry name" value="ACP-like_sf"/>
</dbReference>
<dbReference type="EMBL" id="FLQX01000035">
    <property type="protein sequence ID" value="SBT04226.1"/>
    <property type="molecule type" value="Genomic_DNA"/>
</dbReference>
<dbReference type="RefSeq" id="WP_186405900.1">
    <property type="nucleotide sequence ID" value="NZ_FLQX01000035.1"/>
</dbReference>
<dbReference type="STRING" id="1860102.ACCAA_130156"/>
<dbReference type="SUPFAM" id="SSF47336">
    <property type="entry name" value="ACP-like"/>
    <property type="match status" value="1"/>
</dbReference>
<dbReference type="AlphaFoldDB" id="A0A1A8XHQ5"/>
<evidence type="ECO:0000313" key="2">
    <source>
        <dbReference type="EMBL" id="SBT04226.1"/>
    </source>
</evidence>
<gene>
    <name evidence="2" type="ORF">ACCAA_130156</name>
</gene>
<organism evidence="2 3">
    <name type="scientific">Candidatus Accumulibacter aalborgensis</name>
    <dbReference type="NCBI Taxonomy" id="1860102"/>
    <lineage>
        <taxon>Bacteria</taxon>
        <taxon>Pseudomonadati</taxon>
        <taxon>Pseudomonadota</taxon>
        <taxon>Betaproteobacteria</taxon>
        <taxon>Candidatus Accumulibacter</taxon>
    </lineage>
</organism>
<dbReference type="Pfam" id="PF00550">
    <property type="entry name" value="PP-binding"/>
    <property type="match status" value="1"/>
</dbReference>
<sequence>MINPLSDFPSPDMTDPCIRQFVLQLLLEKGPIPAHIPIDEYPYLDVRHIDSLAFIKFIFRVEEKFGIRFTEADIVGQPIRTVGGLTGLIADSIG</sequence>